<reference evidence="2" key="1">
    <citation type="journal article" date="2018" name="Nat. Microbiol.">
        <title>Leveraging single-cell genomics to expand the fungal tree of life.</title>
        <authorList>
            <person name="Ahrendt S.R."/>
            <person name="Quandt C.A."/>
            <person name="Ciobanu D."/>
            <person name="Clum A."/>
            <person name="Salamov A."/>
            <person name="Andreopoulos B."/>
            <person name="Cheng J.F."/>
            <person name="Woyke T."/>
            <person name="Pelin A."/>
            <person name="Henrissat B."/>
            <person name="Reynolds N.K."/>
            <person name="Benny G.L."/>
            <person name="Smith M.E."/>
            <person name="James T.Y."/>
            <person name="Grigoriev I.V."/>
        </authorList>
    </citation>
    <scope>NUCLEOTIDE SEQUENCE [LARGE SCALE GENOMIC DNA]</scope>
</reference>
<sequence length="97" mass="10121">MSSPPPALLTMISIFPNSRLTSSRSLTPTATEPCRIGNAAHANQAGENDWVFAASAHDLSELYVNTTSAPREASSAGLALPIPREAPVTSATFPARS</sequence>
<keyword evidence="2" id="KW-1185">Reference proteome</keyword>
<name>A0A4P9W2P4_9FUNG</name>
<dbReference type="EMBL" id="KZ998209">
    <property type="protein sequence ID" value="RKO86424.1"/>
    <property type="molecule type" value="Genomic_DNA"/>
</dbReference>
<evidence type="ECO:0000313" key="2">
    <source>
        <dbReference type="Proteomes" id="UP000269721"/>
    </source>
</evidence>
<dbReference type="AlphaFoldDB" id="A0A4P9W2P4"/>
<evidence type="ECO:0000313" key="1">
    <source>
        <dbReference type="EMBL" id="RKO86424.1"/>
    </source>
</evidence>
<organism evidence="1 2">
    <name type="scientific">Blyttiomyces helicus</name>
    <dbReference type="NCBI Taxonomy" id="388810"/>
    <lineage>
        <taxon>Eukaryota</taxon>
        <taxon>Fungi</taxon>
        <taxon>Fungi incertae sedis</taxon>
        <taxon>Chytridiomycota</taxon>
        <taxon>Chytridiomycota incertae sedis</taxon>
        <taxon>Chytridiomycetes</taxon>
        <taxon>Chytridiomycetes incertae sedis</taxon>
        <taxon>Blyttiomyces</taxon>
    </lineage>
</organism>
<accession>A0A4P9W2P4</accession>
<dbReference type="Proteomes" id="UP000269721">
    <property type="component" value="Unassembled WGS sequence"/>
</dbReference>
<protein>
    <submittedName>
        <fullName evidence="1">Uncharacterized protein</fullName>
    </submittedName>
</protein>
<gene>
    <name evidence="1" type="ORF">BDK51DRAFT_50438</name>
</gene>
<proteinExistence type="predicted"/>